<accession>A0A6C0CXA8</accession>
<reference evidence="2" key="1">
    <citation type="journal article" date="2020" name="Nature">
        <title>Giant virus diversity and host interactions through global metagenomics.</title>
        <authorList>
            <person name="Schulz F."/>
            <person name="Roux S."/>
            <person name="Paez-Espino D."/>
            <person name="Jungbluth S."/>
            <person name="Walsh D.A."/>
            <person name="Denef V.J."/>
            <person name="McMahon K.D."/>
            <person name="Konstantinidis K.T."/>
            <person name="Eloe-Fadrosh E.A."/>
            <person name="Kyrpides N.C."/>
            <person name="Woyke T."/>
        </authorList>
    </citation>
    <scope>NUCLEOTIDE SEQUENCE</scope>
    <source>
        <strain evidence="2">GVMAG-M-3300023174-102</strain>
    </source>
</reference>
<dbReference type="InterPro" id="IPR043921">
    <property type="entry name" value="DUF5772"/>
</dbReference>
<protein>
    <submittedName>
        <fullName evidence="2">Uncharacterized protein</fullName>
    </submittedName>
</protein>
<keyword evidence="1" id="KW-0472">Membrane</keyword>
<feature type="transmembrane region" description="Helical" evidence="1">
    <location>
        <begin position="52"/>
        <end position="72"/>
    </location>
</feature>
<keyword evidence="1" id="KW-1133">Transmembrane helix</keyword>
<name>A0A6C0CXA8_9ZZZZ</name>
<sequence>MLSYEYTLAALSLMLVLFLYKLDVHMIVYNYGVKLQDLNSLVSTRNKNILKVLYISFAMIAQALYLSFLQYMNSAMRKIGKNKYEISYMVNGKIYKMLVTPKRGPSPILEIRDEKTEDDLTDKILPYFGPDYKCHGNNLYPELLGYNGLVFELADGTEKVFIDNEIITV</sequence>
<dbReference type="EMBL" id="MN739512">
    <property type="protein sequence ID" value="QHT09476.1"/>
    <property type="molecule type" value="Genomic_DNA"/>
</dbReference>
<keyword evidence="1" id="KW-0812">Transmembrane</keyword>
<evidence type="ECO:0000256" key="1">
    <source>
        <dbReference type="SAM" id="Phobius"/>
    </source>
</evidence>
<dbReference type="AlphaFoldDB" id="A0A6C0CXA8"/>
<dbReference type="Pfam" id="PF19080">
    <property type="entry name" value="DUF5772"/>
    <property type="match status" value="1"/>
</dbReference>
<organism evidence="2">
    <name type="scientific">viral metagenome</name>
    <dbReference type="NCBI Taxonomy" id="1070528"/>
    <lineage>
        <taxon>unclassified sequences</taxon>
        <taxon>metagenomes</taxon>
        <taxon>organismal metagenomes</taxon>
    </lineage>
</organism>
<feature type="transmembrane region" description="Helical" evidence="1">
    <location>
        <begin position="6"/>
        <end position="31"/>
    </location>
</feature>
<evidence type="ECO:0000313" key="2">
    <source>
        <dbReference type="EMBL" id="QHT09476.1"/>
    </source>
</evidence>
<proteinExistence type="predicted"/>